<dbReference type="GO" id="GO:0004629">
    <property type="term" value="F:phospholipase C activity"/>
    <property type="evidence" value="ECO:0007669"/>
    <property type="project" value="InterPro"/>
</dbReference>
<dbReference type="GO" id="GO:0016042">
    <property type="term" value="P:lipid catabolic process"/>
    <property type="evidence" value="ECO:0007669"/>
    <property type="project" value="InterPro"/>
</dbReference>
<feature type="domain" description="Bacterial phospholipase C C-terminal" evidence="1">
    <location>
        <begin position="88"/>
        <end position="132"/>
    </location>
</feature>
<dbReference type="AlphaFoldDB" id="A0A160FWE2"/>
<evidence type="ECO:0000259" key="1">
    <source>
        <dbReference type="Pfam" id="PF05506"/>
    </source>
</evidence>
<proteinExistence type="predicted"/>
<dbReference type="Pfam" id="PF05506">
    <property type="entry name" value="PLipase_C_C"/>
    <property type="match status" value="1"/>
</dbReference>
<organism evidence="2 3">
    <name type="scientific">Paraburkholderia phytofirmans OLGA172</name>
    <dbReference type="NCBI Taxonomy" id="1417228"/>
    <lineage>
        <taxon>Bacteria</taxon>
        <taxon>Pseudomonadati</taxon>
        <taxon>Pseudomonadota</taxon>
        <taxon>Betaproteobacteria</taxon>
        <taxon>Burkholderiales</taxon>
        <taxon>Burkholderiaceae</taxon>
        <taxon>Paraburkholderia</taxon>
    </lineage>
</organism>
<gene>
    <name evidence="2" type="ORF">AYM40_34825</name>
</gene>
<dbReference type="STRING" id="1804984.AYM40_34825"/>
<evidence type="ECO:0000313" key="3">
    <source>
        <dbReference type="Proteomes" id="UP000076852"/>
    </source>
</evidence>
<name>A0A160FWE2_9BURK</name>
<evidence type="ECO:0000313" key="2">
    <source>
        <dbReference type="EMBL" id="ANB77268.1"/>
    </source>
</evidence>
<protein>
    <recommendedName>
        <fullName evidence="1">Bacterial phospholipase C C-terminal domain-containing protein</fullName>
    </recommendedName>
</protein>
<dbReference type="InterPro" id="IPR008475">
    <property type="entry name" value="PLipase_C_C"/>
</dbReference>
<dbReference type="Proteomes" id="UP000076852">
    <property type="component" value="Chromosome 2"/>
</dbReference>
<dbReference type="EMBL" id="CP014579">
    <property type="protein sequence ID" value="ANB77268.1"/>
    <property type="molecule type" value="Genomic_DNA"/>
</dbReference>
<keyword evidence="3" id="KW-1185">Reference proteome</keyword>
<sequence>MAFRFLSIGQHELLSFVHSQTFHNCFSKGMDTASAVTNCDAAMRTDTRLASAVFVALATFALSGCGADDSASASVSSSPSTVNNVVAQKKNTFEIVFANSGSQGAPFYVYSTNRTDGPLRYTVEAAKSLSETLCMN</sequence>
<accession>A0A160FWE2</accession>
<reference evidence="2 3" key="1">
    <citation type="journal article" date="2016" name="Gene">
        <title>PacBio SMRT assembly of a complex multi-replicon genome reveals chlorocatechol degradative operon in a region of genome plasticity.</title>
        <authorList>
            <person name="Ricker N."/>
            <person name="Shen S.Y."/>
            <person name="Goordial J."/>
            <person name="Jin S."/>
            <person name="Fulthorpe R.R."/>
        </authorList>
    </citation>
    <scope>NUCLEOTIDE SEQUENCE [LARGE SCALE GENOMIC DNA]</scope>
    <source>
        <strain evidence="2 3">OLGA172</strain>
    </source>
</reference>
<dbReference type="KEGG" id="buz:AYM40_34825"/>